<dbReference type="EMBL" id="ASSJ01000001">
    <property type="protein sequence ID" value="ERN43127.1"/>
    <property type="molecule type" value="Genomic_DNA"/>
</dbReference>
<proteinExistence type="predicted"/>
<reference evidence="1 2" key="1">
    <citation type="submission" date="2013-05" db="EMBL/GenBank/DDBJ databases">
        <title>Draft genome sequence of Rubidibacter lacunae KORDI 51-2.</title>
        <authorList>
            <person name="Choi D.H."/>
            <person name="Noh J.H."/>
            <person name="Kwon K.-K."/>
            <person name="Lee J.-H."/>
            <person name="Ryu J.-Y."/>
        </authorList>
    </citation>
    <scope>NUCLEOTIDE SEQUENCE [LARGE SCALE GENOMIC DNA]</scope>
    <source>
        <strain evidence="1 2">KORDI 51-2</strain>
    </source>
</reference>
<dbReference type="Proteomes" id="UP000016960">
    <property type="component" value="Unassembled WGS sequence"/>
</dbReference>
<sequence>MHRLIAFVFLVVVSLIDRPVLGMDGPPNADAETGTGSLVWVAKSYSVGEQCRRYEEPPTPETELKLVGVEVYAEVIERKIACLACGCPSYVAVHYAEIRESDLELSVESGFERSDPPNRD</sequence>
<dbReference type="InParanoid" id="U5DQN1"/>
<dbReference type="eggNOG" id="ENOG502ZJJD">
    <property type="taxonomic scope" value="Bacteria"/>
</dbReference>
<organism evidence="1 2">
    <name type="scientific">Rubidibacter lacunae KORDI 51-2</name>
    <dbReference type="NCBI Taxonomy" id="582515"/>
    <lineage>
        <taxon>Bacteria</taxon>
        <taxon>Bacillati</taxon>
        <taxon>Cyanobacteriota</taxon>
        <taxon>Cyanophyceae</taxon>
        <taxon>Oscillatoriophycideae</taxon>
        <taxon>Chroococcales</taxon>
        <taxon>Aphanothecaceae</taxon>
        <taxon>Rubidibacter</taxon>
    </lineage>
</organism>
<keyword evidence="2" id="KW-1185">Reference proteome</keyword>
<name>U5DQN1_9CHRO</name>
<dbReference type="AlphaFoldDB" id="U5DQN1"/>
<gene>
    <name evidence="1" type="ORF">KR51_00000160</name>
</gene>
<dbReference type="RefSeq" id="WP_022603662.1">
    <property type="nucleotide sequence ID" value="NZ_ASSJ01000001.1"/>
</dbReference>
<evidence type="ECO:0000313" key="1">
    <source>
        <dbReference type="EMBL" id="ERN43127.1"/>
    </source>
</evidence>
<dbReference type="OrthoDB" id="9997768at2"/>
<accession>U5DQN1</accession>
<protein>
    <submittedName>
        <fullName evidence="1">Uncharacterized protein</fullName>
    </submittedName>
</protein>
<comment type="caution">
    <text evidence="1">The sequence shown here is derived from an EMBL/GenBank/DDBJ whole genome shotgun (WGS) entry which is preliminary data.</text>
</comment>
<evidence type="ECO:0000313" key="2">
    <source>
        <dbReference type="Proteomes" id="UP000016960"/>
    </source>
</evidence>